<dbReference type="AlphaFoldDB" id="A0A839INA3"/>
<dbReference type="EMBL" id="JACJFM010000005">
    <property type="protein sequence ID" value="MBB1486174.1"/>
    <property type="molecule type" value="Genomic_DNA"/>
</dbReference>
<keyword evidence="1" id="KW-0472">Membrane</keyword>
<proteinExistence type="predicted"/>
<name>A0A839INA3_9GAMM</name>
<accession>A0A839INA3</accession>
<evidence type="ECO:0000256" key="1">
    <source>
        <dbReference type="SAM" id="Phobius"/>
    </source>
</evidence>
<sequence>MLIRKLLHPETITLFNTDHLKGIVVIESFKGILLNTTLNIFIASLVLTLFALYSGTSYAEDWGDWGKETNSFNGSADLESTISDLESDEENQREFERIAPLDAKEQAVFRALDNSSLSDYSEKKMTREPELPAGSLLESLERLEQLQLLGADGRLHELSSDINSPADLLRSIIISTDADRGLSTEVATDAGISGSGLEGSIKIENLDGVKIIEINDGFFLLQGTGETLSAQGMDGIEIIELDDGRFSINGINASDGAFVIEGTEGSEVFEADDGSFIIDEPEDLDVIDDSFRD</sequence>
<gene>
    <name evidence="2" type="ORF">H4O21_06095</name>
</gene>
<keyword evidence="1" id="KW-0812">Transmembrane</keyword>
<dbReference type="Proteomes" id="UP000565262">
    <property type="component" value="Unassembled WGS sequence"/>
</dbReference>
<protein>
    <submittedName>
        <fullName evidence="2">Uncharacterized protein</fullName>
    </submittedName>
</protein>
<reference evidence="2 3" key="1">
    <citation type="submission" date="2020-08" db="EMBL/GenBank/DDBJ databases">
        <title>Oceanospirillum sp. nov. isolated from marine sediment.</title>
        <authorList>
            <person name="Ji X."/>
        </authorList>
    </citation>
    <scope>NUCLEOTIDE SEQUENCE [LARGE SCALE GENOMIC DNA]</scope>
    <source>
        <strain evidence="2 3">D5</strain>
    </source>
</reference>
<feature type="transmembrane region" description="Helical" evidence="1">
    <location>
        <begin position="32"/>
        <end position="53"/>
    </location>
</feature>
<keyword evidence="3" id="KW-1185">Reference proteome</keyword>
<evidence type="ECO:0000313" key="3">
    <source>
        <dbReference type="Proteomes" id="UP000565262"/>
    </source>
</evidence>
<keyword evidence="1" id="KW-1133">Transmembrane helix</keyword>
<organism evidence="2 3">
    <name type="scientific">Oceanospirillum sediminis</name>
    <dbReference type="NCBI Taxonomy" id="2760088"/>
    <lineage>
        <taxon>Bacteria</taxon>
        <taxon>Pseudomonadati</taxon>
        <taxon>Pseudomonadota</taxon>
        <taxon>Gammaproteobacteria</taxon>
        <taxon>Oceanospirillales</taxon>
        <taxon>Oceanospirillaceae</taxon>
        <taxon>Oceanospirillum</taxon>
    </lineage>
</organism>
<comment type="caution">
    <text evidence="2">The sequence shown here is derived from an EMBL/GenBank/DDBJ whole genome shotgun (WGS) entry which is preliminary data.</text>
</comment>
<evidence type="ECO:0000313" key="2">
    <source>
        <dbReference type="EMBL" id="MBB1486174.1"/>
    </source>
</evidence>
<dbReference type="RefSeq" id="WP_182807955.1">
    <property type="nucleotide sequence ID" value="NZ_JACJFM010000005.1"/>
</dbReference>